<evidence type="ECO:0000313" key="2">
    <source>
        <dbReference type="Proteomes" id="UP001062846"/>
    </source>
</evidence>
<evidence type="ECO:0000313" key="1">
    <source>
        <dbReference type="EMBL" id="KAI8537417.1"/>
    </source>
</evidence>
<reference evidence="1" key="1">
    <citation type="submission" date="2022-02" db="EMBL/GenBank/DDBJ databases">
        <title>Plant Genome Project.</title>
        <authorList>
            <person name="Zhang R.-G."/>
        </authorList>
    </citation>
    <scope>NUCLEOTIDE SEQUENCE</scope>
    <source>
        <strain evidence="1">AT1</strain>
    </source>
</reference>
<protein>
    <submittedName>
        <fullName evidence="1">Uncharacterized protein</fullName>
    </submittedName>
</protein>
<name>A0ACC0MA97_RHOML</name>
<comment type="caution">
    <text evidence="1">The sequence shown here is derived from an EMBL/GenBank/DDBJ whole genome shotgun (WGS) entry which is preliminary data.</text>
</comment>
<accession>A0ACC0MA97</accession>
<sequence length="76" mass="8753">MRNESIFSTKGNQLGGINRMDRIQDCMVGENERAQQRLLCECFDIQIGTRLHPLSYVNAIVSQMGVCLCVYFHLRM</sequence>
<gene>
    <name evidence="1" type="ORF">RHMOL_Rhmol09G0022400</name>
</gene>
<dbReference type="Proteomes" id="UP001062846">
    <property type="component" value="Chromosome 9"/>
</dbReference>
<keyword evidence="2" id="KW-1185">Reference proteome</keyword>
<dbReference type="EMBL" id="CM046396">
    <property type="protein sequence ID" value="KAI8537417.1"/>
    <property type="molecule type" value="Genomic_DNA"/>
</dbReference>
<proteinExistence type="predicted"/>
<organism evidence="1 2">
    <name type="scientific">Rhododendron molle</name>
    <name type="common">Chinese azalea</name>
    <name type="synonym">Azalea mollis</name>
    <dbReference type="NCBI Taxonomy" id="49168"/>
    <lineage>
        <taxon>Eukaryota</taxon>
        <taxon>Viridiplantae</taxon>
        <taxon>Streptophyta</taxon>
        <taxon>Embryophyta</taxon>
        <taxon>Tracheophyta</taxon>
        <taxon>Spermatophyta</taxon>
        <taxon>Magnoliopsida</taxon>
        <taxon>eudicotyledons</taxon>
        <taxon>Gunneridae</taxon>
        <taxon>Pentapetalae</taxon>
        <taxon>asterids</taxon>
        <taxon>Ericales</taxon>
        <taxon>Ericaceae</taxon>
        <taxon>Ericoideae</taxon>
        <taxon>Rhodoreae</taxon>
        <taxon>Rhododendron</taxon>
    </lineage>
</organism>